<sequence>MTTDAGRSTSRSSSDISLGLMGVPTLHEPLQTADDFNFDFDGDFDVSLDLGVNIDPSLYHEQSLGNLQVAPNLTLKTDFQPSEVSQPLISNEQYMSHPYDLADHSSYNAQQNYAYPEPRYHSAHEAPYFNDYSYNNHYYETFGLTAMPGSDFFAKFDSTQHATQMHLYQVDPMQAVHTGYIPMDASCEVTTTQFATYPSENPQAAQAVITELADSDSDSDEYRDDEEYSDKEPTASLASKQAKRKYSRKSTVSSPSSSAMTLAEPVKYSPGEKPQKDDEKPWVRINNNTEGDTRTAKINKWKNKYEYKPLPLGNWSSGKYTMLYTQYAKTDFLTELPMSTRKIEEYILNYPADEEKRLVLWIQKKPADAARRYGSMEHSKCVFRDCPIQRYMEGTIVTGEYLVAFDEKYYTYKDQVNPYDCVAYAHLYCMEQYLDFEQVCQVADVRVDTRLDMPLEPNGKASFSMVDVPARYEMERFVKAANKGKLRETQRWYNYPVHTDYRRGQQKPHERTLTYLAHRMYEEYQDNSHRRQAAGRNVTVSQRRVHLGDLEISTADKRIQVEVFGGKNKARGQNLKDYYDQKIRYQIARAEQEAQDLLNQKRAGKSSTKKYKKYYKSKHSMKRKTADREESDDERSDSAYGQKTRATRHKKQRVNYAESPVDTRQPSYQVAYVQSQPVRPAEASEEQIRQLQAYVATSLESTPEFTQTQSHADTTLETPYDLYAVPATPNFDISDFPLEDDLPDDNLEQLLALERRQSLAGIGPSSILKSPDTSRGGRTPRSAVFRRRAMFGAQPVSQSKEYRVNDPPSLMSGRRSARLQAKESIGERRLRERMPLC</sequence>
<evidence type="ECO:0000313" key="2">
    <source>
        <dbReference type="EMBL" id="OSS48734.1"/>
    </source>
</evidence>
<feature type="region of interest" description="Disordered" evidence="1">
    <location>
        <begin position="212"/>
        <end position="289"/>
    </location>
</feature>
<feature type="compositionally biased region" description="Basic residues" evidence="1">
    <location>
        <begin position="602"/>
        <end position="625"/>
    </location>
</feature>
<reference evidence="2 3" key="1">
    <citation type="journal article" date="2017" name="Genome Announc.">
        <title>Genome sequence of the saprophytic ascomycete Epicoccum nigrum ICMP 19927 strain isolated from New Zealand.</title>
        <authorList>
            <person name="Fokin M."/>
            <person name="Fleetwood D."/>
            <person name="Weir B.S."/>
            <person name="Villas-Boas S.G."/>
        </authorList>
    </citation>
    <scope>NUCLEOTIDE SEQUENCE [LARGE SCALE GENOMIC DNA]</scope>
    <source>
        <strain evidence="2 3">ICMP 19927</strain>
    </source>
</reference>
<feature type="compositionally biased region" description="Basic and acidic residues" evidence="1">
    <location>
        <begin position="820"/>
        <end position="837"/>
    </location>
</feature>
<feature type="compositionally biased region" description="Acidic residues" evidence="1">
    <location>
        <begin position="213"/>
        <end position="229"/>
    </location>
</feature>
<name>A0A1Y2LXV5_EPING</name>
<evidence type="ECO:0000256" key="1">
    <source>
        <dbReference type="SAM" id="MobiDB-lite"/>
    </source>
</evidence>
<accession>A0A1Y2LXV5</accession>
<keyword evidence="3" id="KW-1185">Reference proteome</keyword>
<feature type="region of interest" description="Disordered" evidence="1">
    <location>
        <begin position="762"/>
        <end position="781"/>
    </location>
</feature>
<evidence type="ECO:0000313" key="3">
    <source>
        <dbReference type="Proteomes" id="UP000193240"/>
    </source>
</evidence>
<feature type="compositionally biased region" description="Low complexity" evidence="1">
    <location>
        <begin position="249"/>
        <end position="258"/>
    </location>
</feature>
<dbReference type="STRING" id="105696.A0A1Y2LXV5"/>
<dbReference type="InParanoid" id="A0A1Y2LXV5"/>
<gene>
    <name evidence="2" type="ORF">B5807_06877</name>
</gene>
<dbReference type="EMBL" id="KZ107845">
    <property type="protein sequence ID" value="OSS48734.1"/>
    <property type="molecule type" value="Genomic_DNA"/>
</dbReference>
<feature type="region of interest" description="Disordered" evidence="1">
    <location>
        <begin position="598"/>
        <end position="663"/>
    </location>
</feature>
<feature type="compositionally biased region" description="Basic and acidic residues" evidence="1">
    <location>
        <begin position="273"/>
        <end position="282"/>
    </location>
</feature>
<proteinExistence type="predicted"/>
<protein>
    <submittedName>
        <fullName evidence="2">Uncharacterized protein</fullName>
    </submittedName>
</protein>
<organism evidence="2 3">
    <name type="scientific">Epicoccum nigrum</name>
    <name type="common">Soil fungus</name>
    <name type="synonym">Epicoccum purpurascens</name>
    <dbReference type="NCBI Taxonomy" id="105696"/>
    <lineage>
        <taxon>Eukaryota</taxon>
        <taxon>Fungi</taxon>
        <taxon>Dikarya</taxon>
        <taxon>Ascomycota</taxon>
        <taxon>Pezizomycotina</taxon>
        <taxon>Dothideomycetes</taxon>
        <taxon>Pleosporomycetidae</taxon>
        <taxon>Pleosporales</taxon>
        <taxon>Pleosporineae</taxon>
        <taxon>Didymellaceae</taxon>
        <taxon>Epicoccum</taxon>
    </lineage>
</organism>
<dbReference type="Proteomes" id="UP000193240">
    <property type="component" value="Unassembled WGS sequence"/>
</dbReference>
<dbReference type="OMA" id="YCMERFL"/>
<feature type="region of interest" description="Disordered" evidence="1">
    <location>
        <begin position="794"/>
        <end position="837"/>
    </location>
</feature>
<dbReference type="AlphaFoldDB" id="A0A1Y2LXV5"/>